<evidence type="ECO:0000256" key="1">
    <source>
        <dbReference type="ARBA" id="ARBA00022723"/>
    </source>
</evidence>
<keyword evidence="2" id="KW-0378">Hydrolase</keyword>
<reference evidence="3" key="1">
    <citation type="journal article" date="2020" name="Stud. Mycol.">
        <title>101 Dothideomycetes genomes: a test case for predicting lifestyles and emergence of pathogens.</title>
        <authorList>
            <person name="Haridas S."/>
            <person name="Albert R."/>
            <person name="Binder M."/>
            <person name="Bloem J."/>
            <person name="Labutti K."/>
            <person name="Salamov A."/>
            <person name="Andreopoulos B."/>
            <person name="Baker S."/>
            <person name="Barry K."/>
            <person name="Bills G."/>
            <person name="Bluhm B."/>
            <person name="Cannon C."/>
            <person name="Castanera R."/>
            <person name="Culley D."/>
            <person name="Daum C."/>
            <person name="Ezra D."/>
            <person name="Gonzalez J."/>
            <person name="Henrissat B."/>
            <person name="Kuo A."/>
            <person name="Liang C."/>
            <person name="Lipzen A."/>
            <person name="Lutzoni F."/>
            <person name="Magnuson J."/>
            <person name="Mondo S."/>
            <person name="Nolan M."/>
            <person name="Ohm R."/>
            <person name="Pangilinan J."/>
            <person name="Park H.-J."/>
            <person name="Ramirez L."/>
            <person name="Alfaro M."/>
            <person name="Sun H."/>
            <person name="Tritt A."/>
            <person name="Yoshinaga Y."/>
            <person name="Zwiers L.-H."/>
            <person name="Turgeon B."/>
            <person name="Goodwin S."/>
            <person name="Spatafora J."/>
            <person name="Crous P."/>
            <person name="Grigoriev I."/>
        </authorList>
    </citation>
    <scope>NUCLEOTIDE SEQUENCE</scope>
    <source>
        <strain evidence="3">CBS 269.34</strain>
    </source>
</reference>
<proteinExistence type="predicted"/>
<protein>
    <submittedName>
        <fullName evidence="3">Peptidase M49, dipeptidyl-peptidase III</fullName>
    </submittedName>
</protein>
<dbReference type="OrthoDB" id="4694525at2759"/>
<keyword evidence="1" id="KW-0479">Metal-binding</keyword>
<dbReference type="Proteomes" id="UP000799750">
    <property type="component" value="Unassembled WGS sequence"/>
</dbReference>
<dbReference type="Pfam" id="PF03571">
    <property type="entry name" value="Peptidase_M49"/>
    <property type="match status" value="1"/>
</dbReference>
<organism evidence="3 4">
    <name type="scientific">Lophium mytilinum</name>
    <dbReference type="NCBI Taxonomy" id="390894"/>
    <lineage>
        <taxon>Eukaryota</taxon>
        <taxon>Fungi</taxon>
        <taxon>Dikarya</taxon>
        <taxon>Ascomycota</taxon>
        <taxon>Pezizomycotina</taxon>
        <taxon>Dothideomycetes</taxon>
        <taxon>Pleosporomycetidae</taxon>
        <taxon>Mytilinidiales</taxon>
        <taxon>Mytilinidiaceae</taxon>
        <taxon>Lophium</taxon>
    </lineage>
</organism>
<dbReference type="InterPro" id="IPR039461">
    <property type="entry name" value="Peptidase_M49"/>
</dbReference>
<sequence length="124" mass="14364">MLKHLLTDGDGFMTIEYNSHGQELIVRVDRSKINTYGKSALGRMLFRLHMYLCTADVQACRTYYEKLSRVDGQYLEWRKIVLVKSGPKWVFVQANTFLAGDEITFKEYKPTMEGVIQSWMEGAV</sequence>
<dbReference type="EMBL" id="MU004204">
    <property type="protein sequence ID" value="KAF2488320.1"/>
    <property type="molecule type" value="Genomic_DNA"/>
</dbReference>
<keyword evidence="4" id="KW-1185">Reference proteome</keyword>
<dbReference type="GO" id="GO:0008239">
    <property type="term" value="F:dipeptidyl-peptidase activity"/>
    <property type="evidence" value="ECO:0007669"/>
    <property type="project" value="TreeGrafter"/>
</dbReference>
<gene>
    <name evidence="3" type="ORF">BU16DRAFT_230880</name>
</gene>
<dbReference type="AlphaFoldDB" id="A0A6A6Q7G4"/>
<dbReference type="PANTHER" id="PTHR23422:SF11">
    <property type="entry name" value="DIPEPTIDYL PEPTIDASE 3"/>
    <property type="match status" value="1"/>
</dbReference>
<dbReference type="GO" id="GO:0005737">
    <property type="term" value="C:cytoplasm"/>
    <property type="evidence" value="ECO:0007669"/>
    <property type="project" value="TreeGrafter"/>
</dbReference>
<dbReference type="GO" id="GO:0046872">
    <property type="term" value="F:metal ion binding"/>
    <property type="evidence" value="ECO:0007669"/>
    <property type="project" value="UniProtKB-KW"/>
</dbReference>
<evidence type="ECO:0000256" key="2">
    <source>
        <dbReference type="ARBA" id="ARBA00022801"/>
    </source>
</evidence>
<dbReference type="PANTHER" id="PTHR23422">
    <property type="entry name" value="DIPEPTIDYL PEPTIDASE III-RELATED"/>
    <property type="match status" value="1"/>
</dbReference>
<accession>A0A6A6Q7G4</accession>
<name>A0A6A6Q7G4_9PEZI</name>
<evidence type="ECO:0000313" key="3">
    <source>
        <dbReference type="EMBL" id="KAF2488320.1"/>
    </source>
</evidence>
<evidence type="ECO:0000313" key="4">
    <source>
        <dbReference type="Proteomes" id="UP000799750"/>
    </source>
</evidence>